<dbReference type="OrthoDB" id="9801773at2"/>
<proteinExistence type="predicted"/>
<feature type="domain" description="DUF1731" evidence="1">
    <location>
        <begin position="1"/>
        <end position="35"/>
    </location>
</feature>
<dbReference type="KEGG" id="plen:EIM92_20785"/>
<dbReference type="InterPro" id="IPR013549">
    <property type="entry name" value="DUF1731"/>
</dbReference>
<evidence type="ECO:0000259" key="1">
    <source>
        <dbReference type="Pfam" id="PF08338"/>
    </source>
</evidence>
<protein>
    <submittedName>
        <fullName evidence="2">DUF1731 domain-containing protein</fullName>
    </submittedName>
</protein>
<name>A0A3Q8S7M9_9BACL</name>
<organism evidence="2 3">
    <name type="scientific">Paenibacillus lentus</name>
    <dbReference type="NCBI Taxonomy" id="1338368"/>
    <lineage>
        <taxon>Bacteria</taxon>
        <taxon>Bacillati</taxon>
        <taxon>Bacillota</taxon>
        <taxon>Bacilli</taxon>
        <taxon>Bacillales</taxon>
        <taxon>Paenibacillaceae</taxon>
        <taxon>Paenibacillus</taxon>
    </lineage>
</organism>
<sequence length="39" mass="4284">MSALLLEGQRVMPKAALEHGFRFQLPEVESAAADLNKKS</sequence>
<evidence type="ECO:0000313" key="3">
    <source>
        <dbReference type="Proteomes" id="UP000273145"/>
    </source>
</evidence>
<evidence type="ECO:0000313" key="2">
    <source>
        <dbReference type="EMBL" id="AZK49159.1"/>
    </source>
</evidence>
<accession>A0A3Q8S7M9</accession>
<dbReference type="AlphaFoldDB" id="A0A3Q8S7M9"/>
<reference evidence="2 3" key="1">
    <citation type="submission" date="2018-11" db="EMBL/GenBank/DDBJ databases">
        <title>Genome sequencing of Paenibacillus lentus DSM25539(T).</title>
        <authorList>
            <person name="Kook J.-K."/>
            <person name="Park S.-N."/>
            <person name="Lim Y.K."/>
        </authorList>
    </citation>
    <scope>NUCLEOTIDE SEQUENCE [LARGE SCALE GENOMIC DNA]</scope>
    <source>
        <strain evidence="2 3">DSM 25539</strain>
    </source>
</reference>
<gene>
    <name evidence="2" type="ORF">EIM92_20785</name>
</gene>
<dbReference type="Proteomes" id="UP000273145">
    <property type="component" value="Chromosome"/>
</dbReference>
<keyword evidence="3" id="KW-1185">Reference proteome</keyword>
<dbReference type="EMBL" id="CP034248">
    <property type="protein sequence ID" value="AZK49159.1"/>
    <property type="molecule type" value="Genomic_DNA"/>
</dbReference>
<dbReference type="Pfam" id="PF08338">
    <property type="entry name" value="DUF1731"/>
    <property type="match status" value="1"/>
</dbReference>